<keyword evidence="1" id="KW-1133">Transmembrane helix</keyword>
<dbReference type="AlphaFoldDB" id="A0A414SKM6"/>
<keyword evidence="1" id="KW-0812">Transmembrane</keyword>
<evidence type="ECO:0000313" key="2">
    <source>
        <dbReference type="EMBL" id="RHG20116.1"/>
    </source>
</evidence>
<sequence>MRSGWDLGDFEITRREVLASVSIIAIMLLIGSLLSAKISNWQMDRNEKYNKAVKIENNTDLFQYGMDTNVGNAFVYGKLKAIDTVTYPEIGGEYMYVKKVKEKYTKHTRRVAHRSGGYTYYTTETYWTWDYAGSEDIEGKEISFCGIKFPIKKIDYPIPDYIETIKESYYVRYKYYGTATEYTGTVFTALKDKTIEDGSSFYEDSKIPEVIDRLESGIWNVVFWIFWILLTGFAVFGFYYLDNEWLE</sequence>
<accession>A0A414SKM6</accession>
<reference evidence="2 3" key="1">
    <citation type="submission" date="2018-08" db="EMBL/GenBank/DDBJ databases">
        <title>A genome reference for cultivated species of the human gut microbiota.</title>
        <authorList>
            <person name="Zou Y."/>
            <person name="Xue W."/>
            <person name="Luo G."/>
        </authorList>
    </citation>
    <scope>NUCLEOTIDE SEQUENCE [LARGE SCALE GENOMIC DNA]</scope>
    <source>
        <strain evidence="2 3">AM22-9LB</strain>
    </source>
</reference>
<gene>
    <name evidence="2" type="ORF">DW272_02600</name>
</gene>
<evidence type="ECO:0000256" key="1">
    <source>
        <dbReference type="SAM" id="Phobius"/>
    </source>
</evidence>
<feature type="transmembrane region" description="Helical" evidence="1">
    <location>
        <begin position="221"/>
        <end position="241"/>
    </location>
</feature>
<dbReference type="RefSeq" id="WP_118197438.1">
    <property type="nucleotide sequence ID" value="NZ_QRHZ01000001.1"/>
</dbReference>
<comment type="caution">
    <text evidence="2">The sequence shown here is derived from an EMBL/GenBank/DDBJ whole genome shotgun (WGS) entry which is preliminary data.</text>
</comment>
<organism evidence="2 3">
    <name type="scientific">Blautia obeum</name>
    <dbReference type="NCBI Taxonomy" id="40520"/>
    <lineage>
        <taxon>Bacteria</taxon>
        <taxon>Bacillati</taxon>
        <taxon>Bacillota</taxon>
        <taxon>Clostridia</taxon>
        <taxon>Lachnospirales</taxon>
        <taxon>Lachnospiraceae</taxon>
        <taxon>Blautia</taxon>
    </lineage>
</organism>
<proteinExistence type="predicted"/>
<dbReference type="Proteomes" id="UP000284220">
    <property type="component" value="Unassembled WGS sequence"/>
</dbReference>
<keyword evidence="1" id="KW-0472">Membrane</keyword>
<protein>
    <submittedName>
        <fullName evidence="2">Uncharacterized protein</fullName>
    </submittedName>
</protein>
<name>A0A414SKM6_9FIRM</name>
<evidence type="ECO:0000313" key="3">
    <source>
        <dbReference type="Proteomes" id="UP000284220"/>
    </source>
</evidence>
<dbReference type="EMBL" id="QRHZ01000001">
    <property type="protein sequence ID" value="RHG20116.1"/>
    <property type="molecule type" value="Genomic_DNA"/>
</dbReference>
<feature type="transmembrane region" description="Helical" evidence="1">
    <location>
        <begin position="17"/>
        <end position="36"/>
    </location>
</feature>